<organism evidence="1 2">
    <name type="scientific">Conexibacter stalactiti</name>
    <dbReference type="NCBI Taxonomy" id="1940611"/>
    <lineage>
        <taxon>Bacteria</taxon>
        <taxon>Bacillati</taxon>
        <taxon>Actinomycetota</taxon>
        <taxon>Thermoleophilia</taxon>
        <taxon>Solirubrobacterales</taxon>
        <taxon>Conexibacteraceae</taxon>
        <taxon>Conexibacter</taxon>
    </lineage>
</organism>
<dbReference type="NCBIfam" id="TIGR01509">
    <property type="entry name" value="HAD-SF-IA-v3"/>
    <property type="match status" value="1"/>
</dbReference>
<dbReference type="EMBL" id="JAWSTH010000056">
    <property type="protein sequence ID" value="MDW5596468.1"/>
    <property type="molecule type" value="Genomic_DNA"/>
</dbReference>
<keyword evidence="2" id="KW-1185">Reference proteome</keyword>
<evidence type="ECO:0000313" key="1">
    <source>
        <dbReference type="EMBL" id="MDW5596468.1"/>
    </source>
</evidence>
<reference evidence="1 2" key="2">
    <citation type="submission" date="2023-10" db="EMBL/GenBank/DDBJ databases">
        <authorList>
            <person name="Han X.F."/>
        </authorList>
    </citation>
    <scope>NUCLEOTIDE SEQUENCE [LARGE SCALE GENOMIC DNA]</scope>
    <source>
        <strain evidence="1 2">KCTC 39840</strain>
    </source>
</reference>
<proteinExistence type="predicted"/>
<dbReference type="NCBIfam" id="TIGR01549">
    <property type="entry name" value="HAD-SF-IA-v1"/>
    <property type="match status" value="1"/>
</dbReference>
<dbReference type="Gene3D" id="3.40.50.1000">
    <property type="entry name" value="HAD superfamily/HAD-like"/>
    <property type="match status" value="1"/>
</dbReference>
<dbReference type="InterPro" id="IPR041492">
    <property type="entry name" value="HAD_2"/>
</dbReference>
<gene>
    <name evidence="1" type="ORF">R7226_19125</name>
</gene>
<dbReference type="Pfam" id="PF13419">
    <property type="entry name" value="HAD_2"/>
    <property type="match status" value="1"/>
</dbReference>
<dbReference type="PANTHER" id="PTHR43434">
    <property type="entry name" value="PHOSPHOGLYCOLATE PHOSPHATASE"/>
    <property type="match status" value="1"/>
</dbReference>
<dbReference type="PANTHER" id="PTHR43434:SF1">
    <property type="entry name" value="PHOSPHOGLYCOLATE PHOSPHATASE"/>
    <property type="match status" value="1"/>
</dbReference>
<keyword evidence="1" id="KW-0378">Hydrolase</keyword>
<dbReference type="SFLD" id="SFLDS00003">
    <property type="entry name" value="Haloacid_Dehalogenase"/>
    <property type="match status" value="1"/>
</dbReference>
<protein>
    <submittedName>
        <fullName evidence="1">HAD family hydrolase</fullName>
        <ecNumber evidence="1">3.-.-.-</ecNumber>
    </submittedName>
</protein>
<dbReference type="SFLD" id="SFLDG01129">
    <property type="entry name" value="C1.5:_HAD__Beta-PGM__Phosphata"/>
    <property type="match status" value="1"/>
</dbReference>
<dbReference type="InterPro" id="IPR023214">
    <property type="entry name" value="HAD_sf"/>
</dbReference>
<name>A0ABU4HT24_9ACTN</name>
<dbReference type="Gene3D" id="1.10.150.240">
    <property type="entry name" value="Putative phosphatase, domain 2"/>
    <property type="match status" value="1"/>
</dbReference>
<dbReference type="InterPro" id="IPR036412">
    <property type="entry name" value="HAD-like_sf"/>
</dbReference>
<dbReference type="Proteomes" id="UP001284601">
    <property type="component" value="Unassembled WGS sequence"/>
</dbReference>
<sequence length="211" mass="23028">MSRCRLALFDLDGVLVDSRDAMQEAWEAVQRDLGVTVGFAAYFAEIGRPFGDIMERLGLADQATEIERVYRATALRTAPRVPAFPGVEEALATLAIAGVKLGVVTSKARPQTYWTLSQFDVPFETVQTPESRHPGKPSPWPLLIAAREARTDVEETVFIGDMDVDRDAARHAGMRFLHAAWGYGPRPAGAVQLHTPDEIAGLVRCDLPAAA</sequence>
<reference evidence="2" key="1">
    <citation type="submission" date="2023-07" db="EMBL/GenBank/DDBJ databases">
        <title>Conexibacter stalactiti sp. nov., isolated from stalactites in a lava cave and emended description of the genus Conexibacter.</title>
        <authorList>
            <person name="Lee S.D."/>
        </authorList>
    </citation>
    <scope>NUCLEOTIDE SEQUENCE [LARGE SCALE GENOMIC DNA]</scope>
    <source>
        <strain evidence="2">KCTC 39840</strain>
    </source>
</reference>
<dbReference type="SUPFAM" id="SSF56784">
    <property type="entry name" value="HAD-like"/>
    <property type="match status" value="1"/>
</dbReference>
<comment type="caution">
    <text evidence="1">The sequence shown here is derived from an EMBL/GenBank/DDBJ whole genome shotgun (WGS) entry which is preliminary data.</text>
</comment>
<dbReference type="GO" id="GO:0016787">
    <property type="term" value="F:hydrolase activity"/>
    <property type="evidence" value="ECO:0007669"/>
    <property type="project" value="UniProtKB-KW"/>
</dbReference>
<dbReference type="RefSeq" id="WP_318598855.1">
    <property type="nucleotide sequence ID" value="NZ_JAWSTH010000056.1"/>
</dbReference>
<dbReference type="InterPro" id="IPR050155">
    <property type="entry name" value="HAD-like_hydrolase_sf"/>
</dbReference>
<dbReference type="InterPro" id="IPR023198">
    <property type="entry name" value="PGP-like_dom2"/>
</dbReference>
<dbReference type="InterPro" id="IPR006439">
    <property type="entry name" value="HAD-SF_hydro_IA"/>
</dbReference>
<accession>A0ABU4HT24</accession>
<evidence type="ECO:0000313" key="2">
    <source>
        <dbReference type="Proteomes" id="UP001284601"/>
    </source>
</evidence>
<dbReference type="EC" id="3.-.-.-" evidence="1"/>